<accession>A0ACC3Z6C7</accession>
<dbReference type="Proteomes" id="UP000805649">
    <property type="component" value="Unassembled WGS sequence"/>
</dbReference>
<reference evidence="1 2" key="1">
    <citation type="journal article" date="2020" name="Phytopathology">
        <title>Genome Sequence Resources of Colletotrichum truncatum, C. plurivorum, C. musicola, and C. sojae: Four Species Pathogenic to Soybean (Glycine max).</title>
        <authorList>
            <person name="Rogerio F."/>
            <person name="Boufleur T.R."/>
            <person name="Ciampi-Guillardi M."/>
            <person name="Sukno S.A."/>
            <person name="Thon M.R."/>
            <person name="Massola Junior N.S."/>
            <person name="Baroncelli R."/>
        </authorList>
    </citation>
    <scope>NUCLEOTIDE SEQUENCE [LARGE SCALE GENOMIC DNA]</scope>
    <source>
        <strain evidence="1 2">CMES1059</strain>
    </source>
</reference>
<name>A0ACC3Z6C7_COLTU</name>
<protein>
    <submittedName>
        <fullName evidence="1">Peptidase family M3</fullName>
    </submittedName>
</protein>
<proteinExistence type="predicted"/>
<organism evidence="1 2">
    <name type="scientific">Colletotrichum truncatum</name>
    <name type="common">Anthracnose fungus</name>
    <name type="synonym">Colletotrichum capsici</name>
    <dbReference type="NCBI Taxonomy" id="5467"/>
    <lineage>
        <taxon>Eukaryota</taxon>
        <taxon>Fungi</taxon>
        <taxon>Dikarya</taxon>
        <taxon>Ascomycota</taxon>
        <taxon>Pezizomycotina</taxon>
        <taxon>Sordariomycetes</taxon>
        <taxon>Hypocreomycetidae</taxon>
        <taxon>Glomerellales</taxon>
        <taxon>Glomerellaceae</taxon>
        <taxon>Colletotrichum</taxon>
        <taxon>Colletotrichum truncatum species complex</taxon>
    </lineage>
</organism>
<dbReference type="EMBL" id="VUJX02000003">
    <property type="protein sequence ID" value="KAL0939540.1"/>
    <property type="molecule type" value="Genomic_DNA"/>
</dbReference>
<evidence type="ECO:0000313" key="2">
    <source>
        <dbReference type="Proteomes" id="UP000805649"/>
    </source>
</evidence>
<keyword evidence="2" id="KW-1185">Reference proteome</keyword>
<sequence length="346" mass="39764">MLGLFNEFLGLEFVPVPPQDLEGKLWAPDVEAWGVWEGRGERKGEFVGYLYTDVLWREGKYRGNCNVNLQCGYVKDDGTRVYPATILMCAFQPPTAASCALLKHREVVTLFHELGHGLHDLVCRTKYTRFHGTRVKPDFGEAPSTMLEYWCWLPQELAKMGRHYARVDPAYLAKWREDHGDAELPPEKIPQELLEKLVESRDLNRSLWFLRQLVFATFDFTVNNQESTAALRDLDEIELFNNLQDSLTLRANPDKRGFGHVQSNHLISLYDAGYYSYLSAQAFAAEFFESTFAKDPRNPEAWERYRRGILEYGGSKAEMDIMTDFLGHEPGPDALLRSLGQTKEKH</sequence>
<evidence type="ECO:0000313" key="1">
    <source>
        <dbReference type="EMBL" id="KAL0939540.1"/>
    </source>
</evidence>
<gene>
    <name evidence="1" type="ORF">CTRU02_206150</name>
</gene>
<comment type="caution">
    <text evidence="1">The sequence shown here is derived from an EMBL/GenBank/DDBJ whole genome shotgun (WGS) entry which is preliminary data.</text>
</comment>